<dbReference type="GO" id="GO:0000122">
    <property type="term" value="P:negative regulation of transcription by RNA polymerase II"/>
    <property type="evidence" value="ECO:0007669"/>
    <property type="project" value="TreeGrafter"/>
</dbReference>
<comment type="similarity">
    <text evidence="3">Belongs to the RNA polymerase II subunit 5-mediating protein family.</text>
</comment>
<feature type="region of interest" description="Disordered" evidence="5">
    <location>
        <begin position="433"/>
        <end position="461"/>
    </location>
</feature>
<dbReference type="GO" id="GO:0019212">
    <property type="term" value="F:phosphatase inhibitor activity"/>
    <property type="evidence" value="ECO:0007669"/>
    <property type="project" value="TreeGrafter"/>
</dbReference>
<dbReference type="InterPro" id="IPR052255">
    <property type="entry name" value="RNA_pol_II_subunit5-mediator"/>
</dbReference>
<dbReference type="GO" id="GO:0003714">
    <property type="term" value="F:transcription corepressor activity"/>
    <property type="evidence" value="ECO:0007669"/>
    <property type="project" value="TreeGrafter"/>
</dbReference>
<evidence type="ECO:0000256" key="5">
    <source>
        <dbReference type="SAM" id="MobiDB-lite"/>
    </source>
</evidence>
<name>A0A4D6LGL1_VIGUN</name>
<evidence type="ECO:0000256" key="4">
    <source>
        <dbReference type="SAM" id="Coils"/>
    </source>
</evidence>
<accession>A0A4D6LGL1</accession>
<dbReference type="AlphaFoldDB" id="A0A4D6LGL1"/>
<organism evidence="6 7">
    <name type="scientific">Vigna unguiculata</name>
    <name type="common">Cowpea</name>
    <dbReference type="NCBI Taxonomy" id="3917"/>
    <lineage>
        <taxon>Eukaryota</taxon>
        <taxon>Viridiplantae</taxon>
        <taxon>Streptophyta</taxon>
        <taxon>Embryophyta</taxon>
        <taxon>Tracheophyta</taxon>
        <taxon>Spermatophyta</taxon>
        <taxon>Magnoliopsida</taxon>
        <taxon>eudicotyledons</taxon>
        <taxon>Gunneridae</taxon>
        <taxon>Pentapetalae</taxon>
        <taxon>rosids</taxon>
        <taxon>fabids</taxon>
        <taxon>Fabales</taxon>
        <taxon>Fabaceae</taxon>
        <taxon>Papilionoideae</taxon>
        <taxon>50 kb inversion clade</taxon>
        <taxon>NPAAA clade</taxon>
        <taxon>indigoferoid/millettioid clade</taxon>
        <taxon>Phaseoleae</taxon>
        <taxon>Vigna</taxon>
    </lineage>
</organism>
<feature type="coiled-coil region" evidence="4">
    <location>
        <begin position="391"/>
        <end position="418"/>
    </location>
</feature>
<comment type="subcellular location">
    <subcellularLocation>
        <location evidence="1">Nucleus</location>
    </subcellularLocation>
</comment>
<dbReference type="CDD" id="cd23159">
    <property type="entry name" value="Prefoldin_URI1"/>
    <property type="match status" value="2"/>
</dbReference>
<dbReference type="Proteomes" id="UP000501690">
    <property type="component" value="Linkage Group LG3"/>
</dbReference>
<feature type="compositionally biased region" description="Acidic residues" evidence="5">
    <location>
        <begin position="489"/>
        <end position="500"/>
    </location>
</feature>
<dbReference type="GO" id="GO:0005634">
    <property type="term" value="C:nucleus"/>
    <property type="evidence" value="ECO:0007669"/>
    <property type="project" value="UniProtKB-SubCell"/>
</dbReference>
<dbReference type="Gene3D" id="1.10.287.370">
    <property type="match status" value="2"/>
</dbReference>
<dbReference type="PANTHER" id="PTHR15111">
    <property type="entry name" value="RNA POLYMERASE II SUBUNIT 5-MEDIATING PROTEIN NNX3"/>
    <property type="match status" value="1"/>
</dbReference>
<evidence type="ECO:0000313" key="7">
    <source>
        <dbReference type="Proteomes" id="UP000501690"/>
    </source>
</evidence>
<evidence type="ECO:0000256" key="3">
    <source>
        <dbReference type="ARBA" id="ARBA00038295"/>
    </source>
</evidence>
<dbReference type="PANTHER" id="PTHR15111:SF0">
    <property type="entry name" value="UNCONVENTIONAL PREFOLDIN RPB5 INTERACTOR 1"/>
    <property type="match status" value="1"/>
</dbReference>
<reference evidence="6 7" key="1">
    <citation type="submission" date="2019-04" db="EMBL/GenBank/DDBJ databases">
        <title>An improved genome assembly and genetic linkage map for asparagus bean, Vigna unguiculata ssp. sesquipedialis.</title>
        <authorList>
            <person name="Xia Q."/>
            <person name="Zhang R."/>
            <person name="Dong Y."/>
        </authorList>
    </citation>
    <scope>NUCLEOTIDE SEQUENCE [LARGE SCALE GENOMIC DNA]</scope>
    <source>
        <tissue evidence="6">Leaf</tissue>
    </source>
</reference>
<keyword evidence="2" id="KW-0539">Nucleus</keyword>
<dbReference type="InterPro" id="IPR009053">
    <property type="entry name" value="Prefoldin"/>
</dbReference>
<gene>
    <name evidence="6" type="ORF">DEO72_LG3g2267</name>
</gene>
<dbReference type="EMBL" id="CP039347">
    <property type="protein sequence ID" value="QCD87727.1"/>
    <property type="molecule type" value="Genomic_DNA"/>
</dbReference>
<feature type="region of interest" description="Disordered" evidence="5">
    <location>
        <begin position="225"/>
        <end position="247"/>
    </location>
</feature>
<evidence type="ECO:0000256" key="1">
    <source>
        <dbReference type="ARBA" id="ARBA00004123"/>
    </source>
</evidence>
<sequence length="667" mass="74713">MEESVKKGTVTSLASLFPVEEAQKAAKHVEDAIADKRSELDRVRDFVADNNNLVNLVHKLPEELSHDIMVPFGKAAFFPGRLIHTNEFLVLLGEGYYAERTLKQTVEILQRRGRSLDSHVDSLEANIKDLEAEASFFNATASQVAEGLVEIREDYVEEDSNEGESESTIDGHRTASQRSATTHELTRRCGCFLSRHPFDAASLPLNVSSQPFDAATPRYATRGRLRSGEEARTTVPRAAVPTQSKEAPRTGSFIYPDFALSSIETIILKPRRTVRERNMEESVKKGTVTSLASLFPVEEAQKAAKHVEDAIADKRSELDRVRDFVADNNNLVNLVHKLPEELSHDIMVPFGKAAFFPGRLIHTNEFLVLLGEGYYAERTLKQTVEILQRRGRSLDSHVDSLEANIKDLEAEASFFNATASQVAEGLVEIREDYVEEDSNEGESESSKLQQDAPNLGNAAPNDGEYARMLAIMDELEKEELAAESGNQSDENDESTGDVDEMSYQGHIDNNLQNSKDFRQRAPLDQTNDKIKRAQLPEKQHRREDITDQLNFASLGVQSAVREREKHVESIYPSEKIPVGSKEKPAQSTMTSKTEVPHQTAQPSFDSRKAFPGSIIEHAENIERSSREQSSASSQLKCIYANHEFDLHRFLVLNLQNQFPDSKCKEDN</sequence>
<feature type="compositionally biased region" description="Basic and acidic residues" evidence="5">
    <location>
        <begin position="515"/>
        <end position="530"/>
    </location>
</feature>
<feature type="compositionally biased region" description="Acidic residues" evidence="5">
    <location>
        <begin position="157"/>
        <end position="167"/>
    </location>
</feature>
<dbReference type="Pfam" id="PF02996">
    <property type="entry name" value="Prefoldin"/>
    <property type="match status" value="2"/>
</dbReference>
<keyword evidence="4" id="KW-0175">Coiled coil</keyword>
<proteinExistence type="inferred from homology"/>
<feature type="coiled-coil region" evidence="4">
    <location>
        <begin position="113"/>
        <end position="140"/>
    </location>
</feature>
<feature type="compositionally biased region" description="Acidic residues" evidence="5">
    <location>
        <begin position="433"/>
        <end position="443"/>
    </location>
</feature>
<protein>
    <submittedName>
        <fullName evidence="6">Prefoldin</fullName>
    </submittedName>
</protein>
<evidence type="ECO:0000313" key="6">
    <source>
        <dbReference type="EMBL" id="QCD87727.1"/>
    </source>
</evidence>
<dbReference type="GO" id="GO:0003682">
    <property type="term" value="F:chromatin binding"/>
    <property type="evidence" value="ECO:0007669"/>
    <property type="project" value="TreeGrafter"/>
</dbReference>
<dbReference type="InterPro" id="IPR004127">
    <property type="entry name" value="Prefoldin_subunit_alpha"/>
</dbReference>
<dbReference type="SUPFAM" id="SSF46579">
    <property type="entry name" value="Prefoldin"/>
    <property type="match status" value="2"/>
</dbReference>
<dbReference type="GO" id="GO:0009409">
    <property type="term" value="P:response to cold"/>
    <property type="evidence" value="ECO:0007669"/>
    <property type="project" value="UniProtKB-ARBA"/>
</dbReference>
<evidence type="ECO:0000256" key="2">
    <source>
        <dbReference type="ARBA" id="ARBA00023242"/>
    </source>
</evidence>
<feature type="region of interest" description="Disordered" evidence="5">
    <location>
        <begin position="157"/>
        <end position="181"/>
    </location>
</feature>
<keyword evidence="7" id="KW-1185">Reference proteome</keyword>
<dbReference type="GO" id="GO:0006457">
    <property type="term" value="P:protein folding"/>
    <property type="evidence" value="ECO:0007669"/>
    <property type="project" value="UniProtKB-ARBA"/>
</dbReference>
<feature type="region of interest" description="Disordered" evidence="5">
    <location>
        <begin position="479"/>
        <end position="530"/>
    </location>
</feature>